<dbReference type="EMBL" id="JAKZEL010000007">
    <property type="protein sequence ID" value="KAI4542385.1"/>
    <property type="molecule type" value="Genomic_DNA"/>
</dbReference>
<reference evidence="18" key="1">
    <citation type="submission" date="2022-03" db="EMBL/GenBank/DDBJ databases">
        <title>Genomic analyses of argali, domestic sheep and their hybrids provide insights into chromosomal evolution, heterosis and genetic basis of agronomic traits.</title>
        <authorList>
            <person name="Li M."/>
        </authorList>
    </citation>
    <scope>NUCLEOTIDE SEQUENCE</scope>
    <source>
        <strain evidence="18">CAU-MHL-2022a</strain>
        <tissue evidence="18">Skin</tissue>
    </source>
</reference>
<dbReference type="PROSITE" id="PS50853">
    <property type="entry name" value="FN3"/>
    <property type="match status" value="1"/>
</dbReference>
<evidence type="ECO:0000256" key="8">
    <source>
        <dbReference type="ARBA" id="ARBA00023157"/>
    </source>
</evidence>
<keyword evidence="4" id="KW-0336">GPI-anchor</keyword>
<keyword evidence="12" id="KW-0393">Immunoglobulin domain</keyword>
<keyword evidence="3" id="KW-1003">Cell membrane</keyword>
<dbReference type="GO" id="GO:0045747">
    <property type="term" value="P:positive regulation of Notch signaling pathway"/>
    <property type="evidence" value="ECO:0007669"/>
    <property type="project" value="TreeGrafter"/>
</dbReference>
<feature type="region of interest" description="Disordered" evidence="14">
    <location>
        <begin position="575"/>
        <end position="609"/>
    </location>
</feature>
<dbReference type="FunFam" id="2.60.40.10:FF:000564">
    <property type="entry name" value="Ciliary neurotrophic factor receptor subunit alpha"/>
    <property type="match status" value="1"/>
</dbReference>
<keyword evidence="15" id="KW-1133">Transmembrane helix</keyword>
<evidence type="ECO:0000256" key="1">
    <source>
        <dbReference type="ARBA" id="ARBA00004609"/>
    </source>
</evidence>
<evidence type="ECO:0000256" key="4">
    <source>
        <dbReference type="ARBA" id="ARBA00022622"/>
    </source>
</evidence>
<evidence type="ECO:0000256" key="6">
    <source>
        <dbReference type="ARBA" id="ARBA00022737"/>
    </source>
</evidence>
<dbReference type="AlphaFoldDB" id="A0AAD4UE37"/>
<evidence type="ECO:0000256" key="11">
    <source>
        <dbReference type="ARBA" id="ARBA00023288"/>
    </source>
</evidence>
<dbReference type="SUPFAM" id="SSF48726">
    <property type="entry name" value="Immunoglobulin"/>
    <property type="match status" value="1"/>
</dbReference>
<dbReference type="CDD" id="cd00063">
    <property type="entry name" value="FN3"/>
    <property type="match status" value="1"/>
</dbReference>
<evidence type="ECO:0000256" key="9">
    <source>
        <dbReference type="ARBA" id="ARBA00023170"/>
    </source>
</evidence>
<keyword evidence="19" id="KW-1185">Reference proteome</keyword>
<dbReference type="InterPro" id="IPR007110">
    <property type="entry name" value="Ig-like_dom"/>
</dbReference>
<dbReference type="SMART" id="SM00060">
    <property type="entry name" value="FN3"/>
    <property type="match status" value="1"/>
</dbReference>
<protein>
    <recommendedName>
        <fullName evidence="13">Ciliary neurotrophic factor receptor subunit alpha</fullName>
    </recommendedName>
</protein>
<feature type="compositionally biased region" description="Low complexity" evidence="14">
    <location>
        <begin position="428"/>
        <end position="443"/>
    </location>
</feature>
<evidence type="ECO:0000256" key="3">
    <source>
        <dbReference type="ARBA" id="ARBA00022475"/>
    </source>
</evidence>
<dbReference type="GO" id="GO:0005886">
    <property type="term" value="C:plasma membrane"/>
    <property type="evidence" value="ECO:0007669"/>
    <property type="project" value="UniProtKB-SubCell"/>
</dbReference>
<evidence type="ECO:0000256" key="14">
    <source>
        <dbReference type="SAM" id="MobiDB-lite"/>
    </source>
</evidence>
<dbReference type="InterPro" id="IPR003599">
    <property type="entry name" value="Ig_sub"/>
</dbReference>
<keyword evidence="15" id="KW-0812">Transmembrane</keyword>
<keyword evidence="5" id="KW-0732">Signal</keyword>
<keyword evidence="8" id="KW-1015">Disulfide bond</keyword>
<gene>
    <name evidence="18" type="ORF">MG293_007764</name>
</gene>
<sequence length="609" mass="66276">MASVEPLSLRRKGLPVVPERTQPCHIILPPWFQKSPEEPGLEEEKDIDVLGVQQLVKSVSDGVSGNVSDCVSECPWQCSECCGDFLTEHLAASLALSPAVFLGVCLFASDWNERDLEPFGQELAVSLSLETPHVQYERLGSDVTLPCGTASWDAAVTWRVNGTDLAPDLLNGSQLVLRSLELGHGGLYACFHRDSWHLRHQVLLHVGLPPREPVLSCRSNTYPKGFYCSWHLPTPTYIPNTFNVTVLHGSKIMVCEKDPAVKNRCHIRYMHLFSTVKYKVSISVSNALGHNATAITFDEFTIVKPDPPENVVARPVPSNPRRLEVTWQTPSTWPDPESFPLKFFLRYRPLILDQWQHGPPSLSPPLSVVVWLQVELSDGTAHTITDAYAGKEYIIQVAAKDNEIGTWSDWSVAAHATPWTEEPRHLTTEAQAPETTTSTTSSLAPPPTTKICDPGELGSGGATSAPSFVSVPVTLALAAAATTASSLLIWLRHLHCPGIAECVEGRLSQRPASAWVLPLRQLLSLCSSEGAPVMGAALSQGALIAIICNGLVGFLLLLLWVILCWACHSRSANIDSLSESSPNSSPGPCPEKAPPPQKPSHEGSYLLQP</sequence>
<dbReference type="InterPro" id="IPR003530">
    <property type="entry name" value="Hematopoietin_rcpt_L_F3_CS"/>
</dbReference>
<evidence type="ECO:0000259" key="16">
    <source>
        <dbReference type="PROSITE" id="PS50835"/>
    </source>
</evidence>
<dbReference type="SMART" id="SM00409">
    <property type="entry name" value="IG"/>
    <property type="match status" value="1"/>
</dbReference>
<keyword evidence="10" id="KW-0325">Glycoprotein</keyword>
<dbReference type="SUPFAM" id="SSF49265">
    <property type="entry name" value="Fibronectin type III"/>
    <property type="match status" value="2"/>
</dbReference>
<evidence type="ECO:0000256" key="15">
    <source>
        <dbReference type="SAM" id="Phobius"/>
    </source>
</evidence>
<evidence type="ECO:0000256" key="7">
    <source>
        <dbReference type="ARBA" id="ARBA00023136"/>
    </source>
</evidence>
<feature type="domain" description="Ig-like" evidence="16">
    <location>
        <begin position="140"/>
        <end position="190"/>
    </location>
</feature>
<evidence type="ECO:0000256" key="2">
    <source>
        <dbReference type="ARBA" id="ARBA00010890"/>
    </source>
</evidence>
<dbReference type="FunFam" id="2.60.40.10:FF:000136">
    <property type="entry name" value="Ciliary neurotrophic factor receptor alpha"/>
    <property type="match status" value="1"/>
</dbReference>
<evidence type="ECO:0000313" key="18">
    <source>
        <dbReference type="EMBL" id="KAI4542385.1"/>
    </source>
</evidence>
<dbReference type="GO" id="GO:0098552">
    <property type="term" value="C:side of membrane"/>
    <property type="evidence" value="ECO:0007669"/>
    <property type="project" value="UniProtKB-KW"/>
</dbReference>
<keyword evidence="7 15" id="KW-0472">Membrane</keyword>
<dbReference type="SMART" id="SM00408">
    <property type="entry name" value="IGc2"/>
    <property type="match status" value="1"/>
</dbReference>
<dbReference type="PROSITE" id="PS01354">
    <property type="entry name" value="HEMATOPO_REC_L_F3"/>
    <property type="match status" value="1"/>
</dbReference>
<dbReference type="InterPro" id="IPR003598">
    <property type="entry name" value="Ig_sub2"/>
</dbReference>
<keyword evidence="9" id="KW-0675">Receptor</keyword>
<proteinExistence type="inferred from homology"/>
<evidence type="ECO:0000313" key="19">
    <source>
        <dbReference type="Proteomes" id="UP001214576"/>
    </source>
</evidence>
<feature type="compositionally biased region" description="Pro residues" evidence="14">
    <location>
        <begin position="585"/>
        <end position="598"/>
    </location>
</feature>
<dbReference type="InterPro" id="IPR003961">
    <property type="entry name" value="FN3_dom"/>
</dbReference>
<accession>A0AAD4UE37</accession>
<keyword evidence="6" id="KW-0677">Repeat</keyword>
<dbReference type="Gene3D" id="2.60.40.10">
    <property type="entry name" value="Immunoglobulins"/>
    <property type="match status" value="3"/>
</dbReference>
<comment type="caution">
    <text evidence="18">The sequence shown here is derived from an EMBL/GenBank/DDBJ whole genome shotgun (WGS) entry which is preliminary data.</text>
</comment>
<dbReference type="FunFam" id="2.60.40.10:FF:000944">
    <property type="entry name" value="Ciliary neurotrophic factor receptor subunit alpha"/>
    <property type="match status" value="1"/>
</dbReference>
<dbReference type="InterPro" id="IPR034461">
    <property type="entry name" value="Adropin"/>
</dbReference>
<organism evidence="18 19">
    <name type="scientific">Ovis ammon polii</name>
    <dbReference type="NCBI Taxonomy" id="230172"/>
    <lineage>
        <taxon>Eukaryota</taxon>
        <taxon>Metazoa</taxon>
        <taxon>Chordata</taxon>
        <taxon>Craniata</taxon>
        <taxon>Vertebrata</taxon>
        <taxon>Euteleostomi</taxon>
        <taxon>Mammalia</taxon>
        <taxon>Eutheria</taxon>
        <taxon>Laurasiatheria</taxon>
        <taxon>Artiodactyla</taxon>
        <taxon>Ruminantia</taxon>
        <taxon>Pecora</taxon>
        <taxon>Bovidae</taxon>
        <taxon>Caprinae</taxon>
        <taxon>Ovis</taxon>
    </lineage>
</organism>
<dbReference type="InterPro" id="IPR036116">
    <property type="entry name" value="FN3_sf"/>
</dbReference>
<evidence type="ECO:0000259" key="17">
    <source>
        <dbReference type="PROSITE" id="PS50853"/>
    </source>
</evidence>
<dbReference type="PANTHER" id="PTHR38492:SF1">
    <property type="entry name" value="ADROPIN"/>
    <property type="match status" value="1"/>
</dbReference>
<feature type="domain" description="Fibronectin type-III" evidence="17">
    <location>
        <begin position="307"/>
        <end position="423"/>
    </location>
</feature>
<dbReference type="InterPro" id="IPR036179">
    <property type="entry name" value="Ig-like_dom_sf"/>
</dbReference>
<dbReference type="GO" id="GO:0004897">
    <property type="term" value="F:ciliary neurotrophic factor receptor activity"/>
    <property type="evidence" value="ECO:0007669"/>
    <property type="project" value="UniProtKB-ARBA"/>
</dbReference>
<name>A0AAD4UE37_OVIAM</name>
<comment type="similarity">
    <text evidence="2">Belongs to the type I cytokine receptor family. Type 3 subfamily.</text>
</comment>
<evidence type="ECO:0000256" key="12">
    <source>
        <dbReference type="ARBA" id="ARBA00023319"/>
    </source>
</evidence>
<evidence type="ECO:0000256" key="10">
    <source>
        <dbReference type="ARBA" id="ARBA00023180"/>
    </source>
</evidence>
<dbReference type="Proteomes" id="UP001214576">
    <property type="component" value="Unassembled WGS sequence"/>
</dbReference>
<keyword evidence="11" id="KW-0449">Lipoprotein</keyword>
<dbReference type="InterPro" id="IPR013783">
    <property type="entry name" value="Ig-like_fold"/>
</dbReference>
<dbReference type="PROSITE" id="PS50835">
    <property type="entry name" value="IG_LIKE"/>
    <property type="match status" value="1"/>
</dbReference>
<evidence type="ECO:0000256" key="13">
    <source>
        <dbReference type="ARBA" id="ARBA00040625"/>
    </source>
</evidence>
<feature type="transmembrane region" description="Helical" evidence="15">
    <location>
        <begin position="542"/>
        <end position="566"/>
    </location>
</feature>
<comment type="subcellular location">
    <subcellularLocation>
        <location evidence="1">Cell membrane</location>
        <topology evidence="1">Lipid-anchor</topology>
        <topology evidence="1">GPI-anchor</topology>
    </subcellularLocation>
</comment>
<feature type="region of interest" description="Disordered" evidence="14">
    <location>
        <begin position="418"/>
        <end position="456"/>
    </location>
</feature>
<evidence type="ECO:0000256" key="5">
    <source>
        <dbReference type="ARBA" id="ARBA00022729"/>
    </source>
</evidence>
<dbReference type="PANTHER" id="PTHR38492">
    <property type="entry name" value="ADROPIN"/>
    <property type="match status" value="1"/>
</dbReference>